<evidence type="ECO:0000256" key="5">
    <source>
        <dbReference type="ARBA" id="ARBA00022840"/>
    </source>
</evidence>
<dbReference type="CDD" id="cd00009">
    <property type="entry name" value="AAA"/>
    <property type="match status" value="1"/>
</dbReference>
<keyword evidence="2" id="KW-0479">Metal-binding</keyword>
<keyword evidence="4" id="KW-0862">Zinc</keyword>
<dbReference type="GO" id="GO:0009360">
    <property type="term" value="C:DNA polymerase III complex"/>
    <property type="evidence" value="ECO:0007669"/>
    <property type="project" value="InterPro"/>
</dbReference>
<keyword evidence="3 8" id="KW-0547">Nucleotide-binding</keyword>
<keyword evidence="8" id="KW-0235">DNA replication</keyword>
<name>A0A0G0UCH5_9BACT</name>
<dbReference type="GO" id="GO:0005524">
    <property type="term" value="F:ATP binding"/>
    <property type="evidence" value="ECO:0007669"/>
    <property type="project" value="UniProtKB-KW"/>
</dbReference>
<dbReference type="PANTHER" id="PTHR11669:SF0">
    <property type="entry name" value="PROTEIN STICHEL-LIKE 2"/>
    <property type="match status" value="1"/>
</dbReference>
<dbReference type="Gene3D" id="1.10.8.60">
    <property type="match status" value="1"/>
</dbReference>
<dbReference type="Proteomes" id="UP000034616">
    <property type="component" value="Unassembled WGS sequence"/>
</dbReference>
<evidence type="ECO:0000313" key="10">
    <source>
        <dbReference type="EMBL" id="KKR86648.1"/>
    </source>
</evidence>
<dbReference type="InterPro" id="IPR050238">
    <property type="entry name" value="DNA_Rep/Repair_Clamp_Loader"/>
</dbReference>
<evidence type="ECO:0000259" key="9">
    <source>
        <dbReference type="SMART" id="SM00382"/>
    </source>
</evidence>
<accession>A0A0G0UCH5</accession>
<evidence type="ECO:0000256" key="2">
    <source>
        <dbReference type="ARBA" id="ARBA00022723"/>
    </source>
</evidence>
<dbReference type="NCBIfam" id="NF004046">
    <property type="entry name" value="PRK05563.1"/>
    <property type="match status" value="1"/>
</dbReference>
<dbReference type="GO" id="GO:0003677">
    <property type="term" value="F:DNA binding"/>
    <property type="evidence" value="ECO:0007669"/>
    <property type="project" value="InterPro"/>
</dbReference>
<dbReference type="SUPFAM" id="SSF48019">
    <property type="entry name" value="post-AAA+ oligomerization domain-like"/>
    <property type="match status" value="1"/>
</dbReference>
<reference evidence="10 11" key="1">
    <citation type="journal article" date="2015" name="Nature">
        <title>rRNA introns, odd ribosomes, and small enigmatic genomes across a large radiation of phyla.</title>
        <authorList>
            <person name="Brown C.T."/>
            <person name="Hug L.A."/>
            <person name="Thomas B.C."/>
            <person name="Sharon I."/>
            <person name="Castelle C.J."/>
            <person name="Singh A."/>
            <person name="Wilkins M.J."/>
            <person name="Williams K.H."/>
            <person name="Banfield J.F."/>
        </authorList>
    </citation>
    <scope>NUCLEOTIDE SEQUENCE [LARGE SCALE GENOMIC DNA]</scope>
</reference>
<dbReference type="InterPro" id="IPR008921">
    <property type="entry name" value="DNA_pol3_clamp-load_cplx_C"/>
</dbReference>
<evidence type="ECO:0000256" key="4">
    <source>
        <dbReference type="ARBA" id="ARBA00022833"/>
    </source>
</evidence>
<dbReference type="SMART" id="SM00382">
    <property type="entry name" value="AAA"/>
    <property type="match status" value="1"/>
</dbReference>
<evidence type="ECO:0000256" key="8">
    <source>
        <dbReference type="RuleBase" id="RU364063"/>
    </source>
</evidence>
<dbReference type="Pfam" id="PF13177">
    <property type="entry name" value="DNA_pol3_delta2"/>
    <property type="match status" value="1"/>
</dbReference>
<dbReference type="PANTHER" id="PTHR11669">
    <property type="entry name" value="REPLICATION FACTOR C / DNA POLYMERASE III GAMMA-TAU SUBUNIT"/>
    <property type="match status" value="1"/>
</dbReference>
<dbReference type="Gene3D" id="3.40.50.300">
    <property type="entry name" value="P-loop containing nucleotide triphosphate hydrolases"/>
    <property type="match status" value="1"/>
</dbReference>
<dbReference type="AlphaFoldDB" id="A0A0G0UCH5"/>
<comment type="subunit">
    <text evidence="8">DNA polymerase III contains a core (composed of alpha, epsilon and theta chains) that associates with a tau subunit. This core dimerizes to form the POLIII' complex. PolIII' associates with the gamma complex (composed of gamma, delta, delta', psi and chi chains) and with the beta chain to form the complete DNA polymerase III complex.</text>
</comment>
<dbReference type="Gene3D" id="1.20.272.10">
    <property type="match status" value="1"/>
</dbReference>
<dbReference type="InterPro" id="IPR012763">
    <property type="entry name" value="DNA_pol_III_sug/sutau_N"/>
</dbReference>
<comment type="catalytic activity">
    <reaction evidence="7 8">
        <text>DNA(n) + a 2'-deoxyribonucleoside 5'-triphosphate = DNA(n+1) + diphosphate</text>
        <dbReference type="Rhea" id="RHEA:22508"/>
        <dbReference type="Rhea" id="RHEA-COMP:17339"/>
        <dbReference type="Rhea" id="RHEA-COMP:17340"/>
        <dbReference type="ChEBI" id="CHEBI:33019"/>
        <dbReference type="ChEBI" id="CHEBI:61560"/>
        <dbReference type="ChEBI" id="CHEBI:173112"/>
        <dbReference type="EC" id="2.7.7.7"/>
    </reaction>
</comment>
<comment type="function">
    <text evidence="8">DNA polymerase III is a complex, multichain enzyme responsible for most of the replicative synthesis in bacteria. This DNA polymerase also exhibits 3' to 5' exonuclease activity.</text>
</comment>
<dbReference type="EMBL" id="LCAH01000010">
    <property type="protein sequence ID" value="KKR86648.1"/>
    <property type="molecule type" value="Genomic_DNA"/>
</dbReference>
<evidence type="ECO:0000313" key="11">
    <source>
        <dbReference type="Proteomes" id="UP000034616"/>
    </source>
</evidence>
<evidence type="ECO:0000256" key="3">
    <source>
        <dbReference type="ARBA" id="ARBA00022741"/>
    </source>
</evidence>
<evidence type="ECO:0000256" key="7">
    <source>
        <dbReference type="ARBA" id="ARBA00049244"/>
    </source>
</evidence>
<dbReference type="SUPFAM" id="SSF52540">
    <property type="entry name" value="P-loop containing nucleoside triphosphate hydrolases"/>
    <property type="match status" value="1"/>
</dbReference>
<organism evidence="10 11">
    <name type="scientific">Candidatus Uhrbacteria bacterium GW2011_GWC2_41_11</name>
    <dbReference type="NCBI Taxonomy" id="1618985"/>
    <lineage>
        <taxon>Bacteria</taxon>
        <taxon>Candidatus Uhriibacteriota</taxon>
    </lineage>
</organism>
<keyword evidence="6 8" id="KW-0239">DNA-directed DNA polymerase</keyword>
<comment type="caution">
    <text evidence="10">The sequence shown here is derived from an EMBL/GenBank/DDBJ whole genome shotgun (WGS) entry which is preliminary data.</text>
</comment>
<proteinExistence type="inferred from homology"/>
<keyword evidence="8" id="KW-0808">Transferase</keyword>
<dbReference type="GO" id="GO:0046872">
    <property type="term" value="F:metal ion binding"/>
    <property type="evidence" value="ECO:0007669"/>
    <property type="project" value="UniProtKB-KW"/>
</dbReference>
<dbReference type="EC" id="2.7.7.7" evidence="8"/>
<keyword evidence="8" id="KW-0548">Nucleotidyltransferase</keyword>
<dbReference type="GO" id="GO:0003887">
    <property type="term" value="F:DNA-directed DNA polymerase activity"/>
    <property type="evidence" value="ECO:0007669"/>
    <property type="project" value="UniProtKB-KW"/>
</dbReference>
<evidence type="ECO:0000256" key="1">
    <source>
        <dbReference type="ARBA" id="ARBA00006360"/>
    </source>
</evidence>
<dbReference type="FunFam" id="3.40.50.300:FF:000014">
    <property type="entry name" value="DNA polymerase III subunit gamma/tau"/>
    <property type="match status" value="1"/>
</dbReference>
<dbReference type="NCBIfam" id="TIGR02397">
    <property type="entry name" value="dnaX_nterm"/>
    <property type="match status" value="1"/>
</dbReference>
<comment type="similarity">
    <text evidence="1 8">Belongs to the DnaX/STICHEL family.</text>
</comment>
<dbReference type="PATRIC" id="fig|1618985.3.peg.716"/>
<keyword evidence="5 8" id="KW-0067">ATP-binding</keyword>
<dbReference type="GO" id="GO:0006261">
    <property type="term" value="P:DNA-templated DNA replication"/>
    <property type="evidence" value="ECO:0007669"/>
    <property type="project" value="TreeGrafter"/>
</dbReference>
<evidence type="ECO:0000256" key="6">
    <source>
        <dbReference type="ARBA" id="ARBA00022932"/>
    </source>
</evidence>
<feature type="domain" description="AAA+ ATPase" evidence="9">
    <location>
        <begin position="36"/>
        <end position="191"/>
    </location>
</feature>
<sequence length="531" mass="58873">MSQTIYRKYRPQTFADVTGQEHIKRTIQNQLKHGKVAHAYLFTGSRGVGKTTTARLLAKTVNCEQWHSEVLTKDPSMLLSFEPCNVCAACREITAGSFLDVYEMDAASNTGVDHVRENIIEHVRFTPVHGRYKVYIIDEVHMLSPSAFNALLKTLEEPPAHVLFILATTEIHKVPATIISRCQRFDFRRLTADETVARLQILCAEEQVKVAEEVLRQIARQTEGCERDAESMLGQLLALGEQEIGFDEASLVLPITPTQISLDFLDALVRGDVSGAIGLLNSSLEEGIEISSFLDETVLLLRTALLGLLGGGLERFQTTFDEETAGRVMTLGKTWNTARLSQAIERFLDARRTSKMDVIPQLSTELAVIDLCSTIPPAAVKEEISISKPPKKSDDLHPPSPLVAENISLNTSASSEPVVFGDIPVIDVEEVRKKWPEVFQKIQECNASLPLIVRSGDLVGVEGNTVELRFAYSLHAETVNRDKNRRLIEEILKKVLGKTMYIRAVHTQESTALEGDDAVSTLLREFGGQAI</sequence>
<dbReference type="InterPro" id="IPR003593">
    <property type="entry name" value="AAA+_ATPase"/>
</dbReference>
<gene>
    <name evidence="8" type="primary">dnaX</name>
    <name evidence="10" type="ORF">UU35_C0010G0026</name>
</gene>
<protein>
    <recommendedName>
        <fullName evidence="8">DNA polymerase III subunit gamma/tau</fullName>
        <ecNumber evidence="8">2.7.7.7</ecNumber>
    </recommendedName>
</protein>
<dbReference type="InterPro" id="IPR027417">
    <property type="entry name" value="P-loop_NTPase"/>
</dbReference>